<name>M7Y0S3_9BACT</name>
<dbReference type="AlphaFoldDB" id="M7Y0S3"/>
<dbReference type="EMBL" id="AMZY02000006">
    <property type="protein sequence ID" value="EMS34322.1"/>
    <property type="molecule type" value="Genomic_DNA"/>
</dbReference>
<dbReference type="InParanoid" id="M7Y0S3"/>
<organism evidence="1 2">
    <name type="scientific">Mariniradius saccharolyticus AK6</name>
    <dbReference type="NCBI Taxonomy" id="1239962"/>
    <lineage>
        <taxon>Bacteria</taxon>
        <taxon>Pseudomonadati</taxon>
        <taxon>Bacteroidota</taxon>
        <taxon>Cytophagia</taxon>
        <taxon>Cytophagales</taxon>
        <taxon>Cyclobacteriaceae</taxon>
        <taxon>Mariniradius</taxon>
    </lineage>
</organism>
<dbReference type="Proteomes" id="UP000010953">
    <property type="component" value="Unassembled WGS sequence"/>
</dbReference>
<reference evidence="1" key="1">
    <citation type="submission" date="2013-01" db="EMBL/GenBank/DDBJ databases">
        <title>Genome assembly of Mariniradius saccharolyticus AK6.</title>
        <authorList>
            <person name="Vaidya B."/>
            <person name="Khatri I."/>
            <person name="Tanuku N.R.S."/>
            <person name="Subramanian S."/>
            <person name="Pinnaka A."/>
        </authorList>
    </citation>
    <scope>NUCLEOTIDE SEQUENCE [LARGE SCALE GENOMIC DNA]</scope>
    <source>
        <strain evidence="1">AK6</strain>
    </source>
</reference>
<dbReference type="STRING" id="1239962.C943_03541"/>
<keyword evidence="2" id="KW-1185">Reference proteome</keyword>
<gene>
    <name evidence="1" type="ORF">C943_03541</name>
</gene>
<evidence type="ECO:0000313" key="1">
    <source>
        <dbReference type="EMBL" id="EMS34322.1"/>
    </source>
</evidence>
<sequence length="52" mass="5700">MSGALSLHIFFRKSVTPDGGIDITAFSLVVKNSGFSRDFIGLVQTFYPRSFA</sequence>
<protein>
    <submittedName>
        <fullName evidence="1">Uncharacterized protein</fullName>
    </submittedName>
</protein>
<comment type="caution">
    <text evidence="1">The sequence shown here is derived from an EMBL/GenBank/DDBJ whole genome shotgun (WGS) entry which is preliminary data.</text>
</comment>
<proteinExistence type="predicted"/>
<evidence type="ECO:0000313" key="2">
    <source>
        <dbReference type="Proteomes" id="UP000010953"/>
    </source>
</evidence>
<accession>M7Y0S3</accession>